<dbReference type="GO" id="GO:0006952">
    <property type="term" value="P:defense response"/>
    <property type="evidence" value="ECO:0007669"/>
    <property type="project" value="UniProtKB-KW"/>
</dbReference>
<protein>
    <submittedName>
        <fullName evidence="7">Phosphoprotein phosphatase, putative</fullName>
        <ecNumber evidence="7">3.1.3.16</ecNumber>
    </submittedName>
</protein>
<dbReference type="Gene3D" id="3.40.50.300">
    <property type="entry name" value="P-loop containing nucleotide triphosphate hydrolases"/>
    <property type="match status" value="1"/>
</dbReference>
<keyword evidence="2" id="KW-0547">Nucleotide-binding</keyword>
<dbReference type="SUPFAM" id="SSF52540">
    <property type="entry name" value="P-loop containing nucleoside triphosphate hydrolases"/>
    <property type="match status" value="1"/>
</dbReference>
<dbReference type="InterPro" id="IPR042197">
    <property type="entry name" value="Apaf_helical"/>
</dbReference>
<comment type="similarity">
    <text evidence="1">Belongs to the disease resistance NB-LRR family.</text>
</comment>
<keyword evidence="7" id="KW-0378">Hydrolase</keyword>
<dbReference type="SUPFAM" id="SSF52058">
    <property type="entry name" value="L domain-like"/>
    <property type="match status" value="2"/>
</dbReference>
<dbReference type="PANTHER" id="PTHR33463">
    <property type="entry name" value="NB-ARC DOMAIN-CONTAINING PROTEIN-RELATED"/>
    <property type="match status" value="1"/>
</dbReference>
<sequence>MEIAVGEAVVSKVTDQLVDSIWRQIGYIWNYSSNIQGLKSKVEKLKAEKVSVMHRVEEAIAKGEEIEEIVSKWLTSADEAMKLQRLFSTKIMIEQTRKFEVAKDYETFDSRNQVLEEIIGALKDADVNLIGVYGLGGVGKTTLLKQVTAQVKETGIFKVVATATVTDNPDLNKIQQDIADWLGLKFDVESTQVRAARLRARLKQDEKVLVILDNIWHKIALEELGIPYGNDHKGCKILMTSRNLNVLLAMDVQRHFLLRVLQDEEAWQLFEKKAGEVKDPTLHPIATQIARKCAGLPVLIVAVATALKNKELCEWRDALEDLNKFDKEGYEASYTALKLSYNFLGAEEKSLFVLCGQLKAHYIVVSDLLKYSLGLGLFNQRTTVKAARNRLLKVVNDLKRSCLLLEGDDDDEVRMHDVVHNFATLVASRDHHVFAVACDSGLEEWPEKDILEQFTAISLPDCKIPKLPEVFECPDLQSFLLYNKDSSLKIPDNFFSRMKKLKLMDLSNVHLSPMPLSLQCLENLQTLCLDRCTLEDIAAIGELKKLQVLSFIGSTMVQLPREVGKLTRLQLLDLSRCQKLEVIPKGVLSCLTKLEELYMGNSFVQWESEEHDGDRNNASLDELKLLPNLVTLELHIINAEILPRDVFSEKLDLYKVFIGEEWSWFGKYEASRTLKLKLNSSIEIEKVKVLLMTTEDLYLDELEGVRNVLYELDGQGFPQLKHLHIQNSSEIQYIVDCLSMGNHYIAFPRLESLLVDNLNNLGQICYGQLMSGSFSKLRKLKVEHCNALKNLFYFSMFRGLVQLEEIDVSSCNIMEEIVVEEIEDDSGRDEIIKPIRLRTLTLEYLPRFTSFCSQRMQKLAGLDAGCAQIISETPSVLFGQKIEFSNLLNLKLSSINNMEKIWRNQVKEPPSSVQNLTSLIVEGCGKLSYLFTSSMVENLSQLEYLEISDCSFMEEIIVAEGLTKHNSKLHFPILHTLKLKSLPNLIRFCFGNLIECPSLNALRIENCPRLLKFISSSASTNMEANRGGRETNSTLFDEKVSFPILEKLEIVYMNNLRMIWESEDRGDSFCKLKIVKIQNCKELVTIFPSKMLRALQKLEDVVVTNCDLLEEVFNLQELMATEGKQNRVLPVVAQLRDLTIENLPSLKHVWSGDPQGVFSFDNLRSLSAENCPSLKNLFPASIAKSLSQLEDLSIVNCGLQEIVAKDRVEATPRFVFPQLKSMKLWILEEVKNFYPGRHILDCPKLEKLTIHDCDNLELFTLESQCLQVGRGENQVDVEFQQPLFSFTQVVSHLKSLSLSNKETMMIRQAQLPASLFHKLERLDLQCFHDRSSYFPFDLLQRFQNVETLLLTCSNVEDLFPYPLVGEDNNVRILSNLRHLTLNSLRDIRRIWNQECQPNQSLQNLETLEVMYCKKLINLAPSSATFKNLASLEVHECNGLVSLLTSTTAKSLVQLGEMKVSNCKMLREIVANEGDEMESEITFSKLESLRLDDLTRLTTVCSVNCRVKFPSLEELIVTACPRMEFFSHGIITAPKLEKVSLTKEGDKWRSVGDLNTTTQQLYREMVGLNGVQHLQLSEFPTLVEKWHDQLPAYFFYNLKSLVVDNCSFPSSSVPSNLLPFLNELEVLEVRNCDSLAKVFDFEWSNDYGYAGHLPNLKKFHLIDLPRLRHIWDDISSEISGFKNLTVLNIHNCSSLRYIFNPIICMGLVQLQEVEVRNCALVQAIIREGLAKEEAPNEIIFPLLKSISLESLPSLINFFSGSGIVRCPSLKEITIVNCPATFTCTLLRESESNATDEIIETKVEFSELKILKLFSINIEKIWHAHQLEMYASIQHLASLTVDGCGHLKHALSSSMVQTLVHLKKLEVCNCRMMEEVIATEGFEEESTSRMLLRQLEFLKLKDLPELAQFFTSNLIEFPVMKELWLQNCPKLVAFVSSFGREDLALSSELEISKSTLFNEKVAFPKLKKLQIFDMNNFKIFSSNMLLRLQNLDNLVIKNCSSLEEVFDLRELIKVEEQLVTEASQLETLEIHNLPNLKHVWNEDPKGIISFEKLSSVEVWECPCLKSIFPTSVAKHLPQLEALNVDGCGVEEIVSKEDGVGVEETSMFVFPRLKFLDLWRLQELKSFYPGIHTLECPVLEQLIVYRCDKLETFSYEQGSQETHTEGQQEIQAEQPLFCFTKVVPNLCNLSLSCDDIKAIREGQFSAETFNKLNTLHLYCFHDTSFDSPCDLLHKFQNVHQLILRCSNFKVLFSFGVVDESARILSQLRYLKLDYLPDMKEIWSQDCPTDQTLQNLETLEIWGCHSLISLASGSAGFQNLETLDVYNCDELLYLVTSSVAKSLVHLTKMTVRECNILREVVASEADEPQGDIIFSKLENLRLYRLESLIRFCSASITIQFPSLKDVEVTQCPNMMDFSRGVIRAPKLQKVCFAGEERWVEHLNTTIQQLYKENGEYWSLISLNS</sequence>
<evidence type="ECO:0000313" key="8">
    <source>
        <dbReference type="Proteomes" id="UP000008311"/>
    </source>
</evidence>
<accession>B9REY6</accession>
<dbReference type="FunFam" id="3.40.50.300:FF:001091">
    <property type="entry name" value="Probable disease resistance protein At1g61300"/>
    <property type="match status" value="1"/>
</dbReference>
<dbReference type="GO" id="GO:0005524">
    <property type="term" value="F:ATP binding"/>
    <property type="evidence" value="ECO:0007669"/>
    <property type="project" value="UniProtKB-KW"/>
</dbReference>
<dbReference type="EMBL" id="EQ973777">
    <property type="protein sequence ID" value="EEF49757.1"/>
    <property type="molecule type" value="Genomic_DNA"/>
</dbReference>
<organism evidence="7 8">
    <name type="scientific">Ricinus communis</name>
    <name type="common">Castor bean</name>
    <dbReference type="NCBI Taxonomy" id="3988"/>
    <lineage>
        <taxon>Eukaryota</taxon>
        <taxon>Viridiplantae</taxon>
        <taxon>Streptophyta</taxon>
        <taxon>Embryophyta</taxon>
        <taxon>Tracheophyta</taxon>
        <taxon>Spermatophyta</taxon>
        <taxon>Magnoliopsida</taxon>
        <taxon>eudicotyledons</taxon>
        <taxon>Gunneridae</taxon>
        <taxon>Pentapetalae</taxon>
        <taxon>rosids</taxon>
        <taxon>fabids</taxon>
        <taxon>Malpighiales</taxon>
        <taxon>Euphorbiaceae</taxon>
        <taxon>Acalyphoideae</taxon>
        <taxon>Acalypheae</taxon>
        <taxon>Ricinus</taxon>
    </lineage>
</organism>
<evidence type="ECO:0000256" key="1">
    <source>
        <dbReference type="ARBA" id="ARBA00008894"/>
    </source>
</evidence>
<dbReference type="InterPro" id="IPR050905">
    <property type="entry name" value="Plant_NBS-LRR"/>
</dbReference>
<dbReference type="SUPFAM" id="SSF52047">
    <property type="entry name" value="RNI-like"/>
    <property type="match status" value="5"/>
</dbReference>
<feature type="coiled-coil region" evidence="5">
    <location>
        <begin position="28"/>
        <end position="62"/>
    </location>
</feature>
<feature type="domain" description="AAA+ ATPase" evidence="6">
    <location>
        <begin position="126"/>
        <end position="271"/>
    </location>
</feature>
<dbReference type="Proteomes" id="UP000008311">
    <property type="component" value="Unassembled WGS sequence"/>
</dbReference>
<evidence type="ECO:0000256" key="3">
    <source>
        <dbReference type="ARBA" id="ARBA00022821"/>
    </source>
</evidence>
<gene>
    <name evidence="7" type="ORF">RCOM_1429720</name>
</gene>
<dbReference type="InterPro" id="IPR027417">
    <property type="entry name" value="P-loop_NTPase"/>
</dbReference>
<dbReference type="eggNOG" id="KOG4658">
    <property type="taxonomic scope" value="Eukaryota"/>
</dbReference>
<keyword evidence="8" id="KW-1185">Reference proteome</keyword>
<dbReference type="Gene3D" id="3.80.10.10">
    <property type="entry name" value="Ribonuclease Inhibitor"/>
    <property type="match status" value="10"/>
</dbReference>
<name>B9REY6_RICCO</name>
<keyword evidence="5" id="KW-0175">Coiled coil</keyword>
<dbReference type="SMART" id="SM00382">
    <property type="entry name" value="AAA"/>
    <property type="match status" value="1"/>
</dbReference>
<dbReference type="InterPro" id="IPR003593">
    <property type="entry name" value="AAA+_ATPase"/>
</dbReference>
<dbReference type="EC" id="3.1.3.16" evidence="7"/>
<evidence type="ECO:0000256" key="5">
    <source>
        <dbReference type="SAM" id="Coils"/>
    </source>
</evidence>
<dbReference type="Pfam" id="PF23247">
    <property type="entry name" value="LRR_RPS2"/>
    <property type="match status" value="8"/>
</dbReference>
<evidence type="ECO:0000313" key="7">
    <source>
        <dbReference type="EMBL" id="EEF49757.1"/>
    </source>
</evidence>
<dbReference type="GO" id="GO:0043531">
    <property type="term" value="F:ADP binding"/>
    <property type="evidence" value="ECO:0007669"/>
    <property type="project" value="InterPro"/>
</dbReference>
<reference evidence="8" key="1">
    <citation type="journal article" date="2010" name="Nat. Biotechnol.">
        <title>Draft genome sequence of the oilseed species Ricinus communis.</title>
        <authorList>
            <person name="Chan A.P."/>
            <person name="Crabtree J."/>
            <person name="Zhao Q."/>
            <person name="Lorenzi H."/>
            <person name="Orvis J."/>
            <person name="Puiu D."/>
            <person name="Melake-Berhan A."/>
            <person name="Jones K.M."/>
            <person name="Redman J."/>
            <person name="Chen G."/>
            <person name="Cahoon E.B."/>
            <person name="Gedil M."/>
            <person name="Stanke M."/>
            <person name="Haas B.J."/>
            <person name="Wortman J.R."/>
            <person name="Fraser-Liggett C.M."/>
            <person name="Ravel J."/>
            <person name="Rabinowicz P.D."/>
        </authorList>
    </citation>
    <scope>NUCLEOTIDE SEQUENCE [LARGE SCALE GENOMIC DNA]</scope>
    <source>
        <strain evidence="8">cv. Hale</strain>
    </source>
</reference>
<dbReference type="Pfam" id="PF00931">
    <property type="entry name" value="NB-ARC"/>
    <property type="match status" value="1"/>
</dbReference>
<dbReference type="InterPro" id="IPR057135">
    <property type="entry name" value="At4g27190-like_LRR"/>
</dbReference>
<dbReference type="PRINTS" id="PR00364">
    <property type="entry name" value="DISEASERSIST"/>
</dbReference>
<evidence type="ECO:0000256" key="2">
    <source>
        <dbReference type="ARBA" id="ARBA00022741"/>
    </source>
</evidence>
<proteinExistence type="inferred from homology"/>
<keyword evidence="3" id="KW-0611">Plant defense</keyword>
<keyword evidence="4" id="KW-0067">ATP-binding</keyword>
<dbReference type="InParanoid" id="B9REY6"/>
<dbReference type="PANTHER" id="PTHR33463:SF181">
    <property type="entry name" value="AAA+ ATPASE DOMAIN-CONTAINING PROTEIN"/>
    <property type="match status" value="1"/>
</dbReference>
<evidence type="ECO:0000256" key="4">
    <source>
        <dbReference type="ARBA" id="ARBA00022840"/>
    </source>
</evidence>
<dbReference type="GO" id="GO:0004722">
    <property type="term" value="F:protein serine/threonine phosphatase activity"/>
    <property type="evidence" value="ECO:0007669"/>
    <property type="project" value="UniProtKB-EC"/>
</dbReference>
<dbReference type="InterPro" id="IPR032675">
    <property type="entry name" value="LRR_dom_sf"/>
</dbReference>
<evidence type="ECO:0000259" key="6">
    <source>
        <dbReference type="SMART" id="SM00382"/>
    </source>
</evidence>
<dbReference type="Gene3D" id="1.10.8.430">
    <property type="entry name" value="Helical domain of apoptotic protease-activating factors"/>
    <property type="match status" value="1"/>
</dbReference>
<dbReference type="InterPro" id="IPR002182">
    <property type="entry name" value="NB-ARC"/>
</dbReference>